<evidence type="ECO:0008006" key="4">
    <source>
        <dbReference type="Google" id="ProtNLM"/>
    </source>
</evidence>
<proteinExistence type="predicted"/>
<feature type="compositionally biased region" description="Low complexity" evidence="1">
    <location>
        <begin position="110"/>
        <end position="136"/>
    </location>
</feature>
<protein>
    <recommendedName>
        <fullName evidence="4">Cupin 2 conserved barrel domain-containing protein</fullName>
    </recommendedName>
</protein>
<dbReference type="EMBL" id="JBEXZR010000022">
    <property type="protein sequence ID" value="MEU0710172.1"/>
    <property type="molecule type" value="Genomic_DNA"/>
</dbReference>
<dbReference type="Proteomes" id="UP001550378">
    <property type="component" value="Unassembled WGS sequence"/>
</dbReference>
<dbReference type="CDD" id="cd02208">
    <property type="entry name" value="cupin_RmlC-like"/>
    <property type="match status" value="1"/>
</dbReference>
<organism evidence="2 3">
    <name type="scientific">Streptomyces lavendulocolor</name>
    <dbReference type="NCBI Taxonomy" id="67316"/>
    <lineage>
        <taxon>Bacteria</taxon>
        <taxon>Bacillati</taxon>
        <taxon>Actinomycetota</taxon>
        <taxon>Actinomycetes</taxon>
        <taxon>Kitasatosporales</taxon>
        <taxon>Streptomycetaceae</taxon>
        <taxon>Streptomyces</taxon>
    </lineage>
</organism>
<gene>
    <name evidence="2" type="ORF">ABZ508_22680</name>
</gene>
<sequence length="184" mass="18768">MPEVTRDVPADRSGALWRLAEEGRQLDANVVRLAAGTRVAVHVEPDLDVLLYVVNGTGRLDTAEGGQPVEAGCLVWLPHGSRRGMAAGPEGLAYLTVHRRRPGLSIGTASARAGTARTGTADAGAVPPGAAAPGADAAREAGGEREGGEAACLLDRVCPECGRLAPAETGVRFCGRCGSRLPAG</sequence>
<comment type="caution">
    <text evidence="2">The sequence shown here is derived from an EMBL/GenBank/DDBJ whole genome shotgun (WGS) entry which is preliminary data.</text>
</comment>
<dbReference type="Gene3D" id="2.60.120.10">
    <property type="entry name" value="Jelly Rolls"/>
    <property type="match status" value="1"/>
</dbReference>
<keyword evidence="3" id="KW-1185">Reference proteome</keyword>
<feature type="region of interest" description="Disordered" evidence="1">
    <location>
        <begin position="110"/>
        <end position="142"/>
    </location>
</feature>
<accession>A0ABV2W9F2</accession>
<dbReference type="InterPro" id="IPR011051">
    <property type="entry name" value="RmlC_Cupin_sf"/>
</dbReference>
<dbReference type="SUPFAM" id="SSF51182">
    <property type="entry name" value="RmlC-like cupins"/>
    <property type="match status" value="1"/>
</dbReference>
<evidence type="ECO:0000256" key="1">
    <source>
        <dbReference type="SAM" id="MobiDB-lite"/>
    </source>
</evidence>
<name>A0ABV2W9F2_9ACTN</name>
<dbReference type="RefSeq" id="WP_359654576.1">
    <property type="nucleotide sequence ID" value="NZ_JBEXZQ010000086.1"/>
</dbReference>
<dbReference type="InterPro" id="IPR014710">
    <property type="entry name" value="RmlC-like_jellyroll"/>
</dbReference>
<reference evidence="2 3" key="1">
    <citation type="submission" date="2024-06" db="EMBL/GenBank/DDBJ databases">
        <title>The Natural Products Discovery Center: Release of the First 8490 Sequenced Strains for Exploring Actinobacteria Biosynthetic Diversity.</title>
        <authorList>
            <person name="Kalkreuter E."/>
            <person name="Kautsar S.A."/>
            <person name="Yang D."/>
            <person name="Bader C.D."/>
            <person name="Teijaro C.N."/>
            <person name="Fluegel L."/>
            <person name="Davis C.M."/>
            <person name="Simpson J.R."/>
            <person name="Lauterbach L."/>
            <person name="Steele A.D."/>
            <person name="Gui C."/>
            <person name="Meng S."/>
            <person name="Li G."/>
            <person name="Viehrig K."/>
            <person name="Ye F."/>
            <person name="Su P."/>
            <person name="Kiefer A.F."/>
            <person name="Nichols A."/>
            <person name="Cepeda A.J."/>
            <person name="Yan W."/>
            <person name="Fan B."/>
            <person name="Jiang Y."/>
            <person name="Adhikari A."/>
            <person name="Zheng C.-J."/>
            <person name="Schuster L."/>
            <person name="Cowan T.M."/>
            <person name="Smanski M.J."/>
            <person name="Chevrette M.G."/>
            <person name="De Carvalho L.P.S."/>
            <person name="Shen B."/>
        </authorList>
    </citation>
    <scope>NUCLEOTIDE SEQUENCE [LARGE SCALE GENOMIC DNA]</scope>
    <source>
        <strain evidence="2 3">NPDC006337</strain>
    </source>
</reference>
<evidence type="ECO:0000313" key="2">
    <source>
        <dbReference type="EMBL" id="MEU0710172.1"/>
    </source>
</evidence>
<evidence type="ECO:0000313" key="3">
    <source>
        <dbReference type="Proteomes" id="UP001550378"/>
    </source>
</evidence>